<feature type="active site" description="Nucleophile" evidence="6">
    <location>
        <position position="407"/>
    </location>
</feature>
<dbReference type="EMBL" id="CP014578">
    <property type="protein sequence ID" value="ANB70963.1"/>
    <property type="molecule type" value="Genomic_DNA"/>
</dbReference>
<dbReference type="GO" id="GO:0003723">
    <property type="term" value="F:RNA binding"/>
    <property type="evidence" value="ECO:0007669"/>
    <property type="project" value="UniProtKB-UniRule"/>
</dbReference>
<comment type="similarity">
    <text evidence="1 6">Belongs to the class I-like SAM-binding methyltransferase superfamily. RsmB/NOP family.</text>
</comment>
<dbReference type="Gene3D" id="3.40.50.150">
    <property type="entry name" value="Vaccinia Virus protein VP39"/>
    <property type="match status" value="1"/>
</dbReference>
<dbReference type="NCBIfam" id="TIGR00563">
    <property type="entry name" value="rsmB"/>
    <property type="match status" value="1"/>
</dbReference>
<feature type="region of interest" description="Disordered" evidence="7">
    <location>
        <begin position="444"/>
        <end position="466"/>
    </location>
</feature>
<feature type="binding site" evidence="6">
    <location>
        <begin position="285"/>
        <end position="291"/>
    </location>
    <ligand>
        <name>S-adenosyl-L-methionine</name>
        <dbReference type="ChEBI" id="CHEBI:59789"/>
    </ligand>
</feature>
<dbReference type="Proteomes" id="UP000076852">
    <property type="component" value="Chromosome 1"/>
</dbReference>
<dbReference type="KEGG" id="buz:AYM40_00300"/>
<dbReference type="InterPro" id="IPR054728">
    <property type="entry name" value="RsmB-like_ferredoxin"/>
</dbReference>
<keyword evidence="2 6" id="KW-0489">Methyltransferase</keyword>
<dbReference type="Pfam" id="PF22458">
    <property type="entry name" value="RsmF-B_ferredox"/>
    <property type="match status" value="1"/>
</dbReference>
<dbReference type="Gene3D" id="1.10.287.730">
    <property type="entry name" value="Helix hairpin bin"/>
    <property type="match status" value="1"/>
</dbReference>
<comment type="caution">
    <text evidence="6">Lacks conserved residue(s) required for the propagation of feature annotation.</text>
</comment>
<dbReference type="PANTHER" id="PTHR22807:SF61">
    <property type="entry name" value="NOL1_NOP2_SUN FAMILY PROTEIN _ ANTITERMINATION NUSB DOMAIN-CONTAINING PROTEIN"/>
    <property type="match status" value="1"/>
</dbReference>
<dbReference type="InterPro" id="IPR018314">
    <property type="entry name" value="RsmB/NOL1/NOP2-like_CS"/>
</dbReference>
<dbReference type="NCBIfam" id="NF008149">
    <property type="entry name" value="PRK10901.1"/>
    <property type="match status" value="1"/>
</dbReference>
<evidence type="ECO:0000256" key="3">
    <source>
        <dbReference type="ARBA" id="ARBA00022679"/>
    </source>
</evidence>
<dbReference type="SUPFAM" id="SSF48013">
    <property type="entry name" value="NusB-like"/>
    <property type="match status" value="1"/>
</dbReference>
<evidence type="ECO:0000313" key="10">
    <source>
        <dbReference type="Proteomes" id="UP000076852"/>
    </source>
</evidence>
<dbReference type="InterPro" id="IPR035926">
    <property type="entry name" value="NusB-like_sf"/>
</dbReference>
<accession>A0A167VNC9</accession>
<dbReference type="PRINTS" id="PR02008">
    <property type="entry name" value="RCMTFAMILY"/>
</dbReference>
<evidence type="ECO:0000256" key="6">
    <source>
        <dbReference type="PROSITE-ProRule" id="PRU01023"/>
    </source>
</evidence>
<evidence type="ECO:0000313" key="9">
    <source>
        <dbReference type="EMBL" id="ANB70963.1"/>
    </source>
</evidence>
<evidence type="ECO:0000256" key="1">
    <source>
        <dbReference type="ARBA" id="ARBA00007494"/>
    </source>
</evidence>
<dbReference type="OrthoDB" id="9810297at2"/>
<dbReference type="STRING" id="1804984.AYM40_00300"/>
<gene>
    <name evidence="9" type="ORF">AYM40_00300</name>
</gene>
<dbReference type="PROSITE" id="PS01153">
    <property type="entry name" value="NOL1_NOP2_SUN"/>
    <property type="match status" value="1"/>
</dbReference>
<dbReference type="GO" id="GO:0008649">
    <property type="term" value="F:rRNA methyltransferase activity"/>
    <property type="evidence" value="ECO:0007669"/>
    <property type="project" value="InterPro"/>
</dbReference>
<dbReference type="Gene3D" id="1.10.940.10">
    <property type="entry name" value="NusB-like"/>
    <property type="match status" value="1"/>
</dbReference>
<dbReference type="InterPro" id="IPR004573">
    <property type="entry name" value="rRNA_ssu_MeTfrase_B"/>
</dbReference>
<keyword evidence="10" id="KW-1185">Reference proteome</keyword>
<dbReference type="InterPro" id="IPR023267">
    <property type="entry name" value="RCMT"/>
</dbReference>
<evidence type="ECO:0000256" key="7">
    <source>
        <dbReference type="SAM" id="MobiDB-lite"/>
    </source>
</evidence>
<reference evidence="9 10" key="1">
    <citation type="journal article" date="2016" name="Gene">
        <title>PacBio SMRT assembly of a complex multi-replicon genome reveals chlorocatechol degradative operon in a region of genome plasticity.</title>
        <authorList>
            <person name="Ricker N."/>
            <person name="Shen S.Y."/>
            <person name="Goordial J."/>
            <person name="Jin S."/>
            <person name="Fulthorpe R.R."/>
        </authorList>
    </citation>
    <scope>NUCLEOTIDE SEQUENCE [LARGE SCALE GENOMIC DNA]</scope>
    <source>
        <strain evidence="9 10">OLGA172</strain>
    </source>
</reference>
<dbReference type="InterPro" id="IPR049560">
    <property type="entry name" value="MeTrfase_RsmB-F_NOP2_cat"/>
</dbReference>
<keyword evidence="5 6" id="KW-0694">RNA-binding</keyword>
<proteinExistence type="inferred from homology"/>
<feature type="binding site" evidence="6">
    <location>
        <position position="354"/>
    </location>
    <ligand>
        <name>S-adenosyl-L-methionine</name>
        <dbReference type="ChEBI" id="CHEBI:59789"/>
    </ligand>
</feature>
<dbReference type="CDD" id="cd02440">
    <property type="entry name" value="AdoMet_MTases"/>
    <property type="match status" value="1"/>
</dbReference>
<dbReference type="PROSITE" id="PS51686">
    <property type="entry name" value="SAM_MT_RSMB_NOP"/>
    <property type="match status" value="1"/>
</dbReference>
<evidence type="ECO:0000256" key="4">
    <source>
        <dbReference type="ARBA" id="ARBA00022691"/>
    </source>
</evidence>
<dbReference type="SUPFAM" id="SSF53335">
    <property type="entry name" value="S-adenosyl-L-methionine-dependent methyltransferases"/>
    <property type="match status" value="1"/>
</dbReference>
<feature type="binding site" evidence="6">
    <location>
        <position position="307"/>
    </location>
    <ligand>
        <name>S-adenosyl-L-methionine</name>
        <dbReference type="ChEBI" id="CHEBI:59789"/>
    </ligand>
</feature>
<dbReference type="AlphaFoldDB" id="A0A167VNC9"/>
<keyword evidence="4 6" id="KW-0949">S-adenosyl-L-methionine</keyword>
<evidence type="ECO:0000256" key="2">
    <source>
        <dbReference type="ARBA" id="ARBA00022603"/>
    </source>
</evidence>
<dbReference type="InterPro" id="IPR029063">
    <property type="entry name" value="SAM-dependent_MTases_sf"/>
</dbReference>
<protein>
    <submittedName>
        <fullName evidence="9">16S rRNA methyltransferase</fullName>
    </submittedName>
</protein>
<dbReference type="RefSeq" id="WP_063494459.1">
    <property type="nucleotide sequence ID" value="NZ_CP014578.1"/>
</dbReference>
<evidence type="ECO:0000259" key="8">
    <source>
        <dbReference type="PROSITE" id="PS51686"/>
    </source>
</evidence>
<dbReference type="InterPro" id="IPR001678">
    <property type="entry name" value="MeTrfase_RsmB-F_NOP2_dom"/>
</dbReference>
<dbReference type="PANTHER" id="PTHR22807">
    <property type="entry name" value="NOP2 YEAST -RELATED NOL1/NOP2/FMU SUN DOMAIN-CONTAINING"/>
    <property type="match status" value="1"/>
</dbReference>
<keyword evidence="3 6" id="KW-0808">Transferase</keyword>
<evidence type="ECO:0000256" key="5">
    <source>
        <dbReference type="ARBA" id="ARBA00022884"/>
    </source>
</evidence>
<feature type="domain" description="SAM-dependent MTase RsmB/NOP-type" evidence="8">
    <location>
        <begin position="197"/>
        <end position="479"/>
    </location>
</feature>
<sequence length="479" mass="51450">MTPKPSSRSATPSARPRESRLSMLHLAPESLGFALDCAGQAVGAVRLGAALPAALQSVFVSAPEGGAAAARGAVQDIAYRTMRRLATAEWLIARLVKKAPPPHVGHVLACALALLIDDEANAAYAPFTVVDQAVSAIAARREFAFAKGLVNAVLRNFLREREALLSAAQADEVARWNYPAWWIDAVKGAWPDAWQAVLASGNTQGPLTLRVNARRSTVDAYLQVLQDRHIPASRAGEYAVKLVTPMPVDRIPGFDDGVVSVQDAGAQLAAQLLGVRDGMRVLDACAAPGGKTGHLLELANLQLVALESDASRARRIGENLQRLKLEAEVRIGDAGAPAKWHDDIDQPFDRILADVPCSASGIVRRHPDIRWLRRASDIPALVAEQRRILDALWPLVKPGGELLYVTCSIFPEEGELQAQWFGNKYQDAVRLDAPGQLLPSVARAPADTSAGSHAGHAAEDSTGSNSDHDGFFYARFQKR</sequence>
<name>A0A167VNC9_9BURK</name>
<dbReference type="Gene3D" id="3.30.70.1170">
    <property type="entry name" value="Sun protein, domain 3"/>
    <property type="match status" value="1"/>
</dbReference>
<dbReference type="Pfam" id="PF01189">
    <property type="entry name" value="Methyltr_RsmB-F"/>
    <property type="match status" value="1"/>
</dbReference>
<organism evidence="9 10">
    <name type="scientific">Paraburkholderia phytofirmans OLGA172</name>
    <dbReference type="NCBI Taxonomy" id="1417228"/>
    <lineage>
        <taxon>Bacteria</taxon>
        <taxon>Pseudomonadati</taxon>
        <taxon>Pseudomonadota</taxon>
        <taxon>Betaproteobacteria</taxon>
        <taxon>Burkholderiales</taxon>
        <taxon>Burkholderiaceae</taxon>
        <taxon>Paraburkholderia</taxon>
    </lineage>
</organism>